<dbReference type="InterPro" id="IPR020845">
    <property type="entry name" value="AMP-binding_CS"/>
</dbReference>
<evidence type="ECO:0000256" key="2">
    <source>
        <dbReference type="ARBA" id="ARBA00022598"/>
    </source>
</evidence>
<dbReference type="Proteomes" id="UP000824010">
    <property type="component" value="Chromosome"/>
</dbReference>
<evidence type="ECO:0000256" key="1">
    <source>
        <dbReference type="ARBA" id="ARBA00006432"/>
    </source>
</evidence>
<sequence>MPQPSYTRGRQDHPLLTLTIGQAFDATVARHGEREALVVRHQGLRYNWRELAAEVDVQARALMALGVAGGERVGIWAPNCAQWCILQLATAKVGAILVNINPAYRVGELEYVLRQSGCRWLVCAGAFKTSDYHAMVQELVPELASHGLGELASERLPDLRGVISLAAEPPSGFLPWAALAGWAGQVSEAEYVARQAGLQFDQPVNIQYTSGTTGAPKGATLSHYNILNNGYMVGQSLGLTERDRMVIPVPLYHCFGMVMANLGCITHGSTMVYPNDAFDPELTLRAVAEERASILYGVPTMFIAMLDHPSRQAMDLSSLRSGIMAGATCPIEVMRKVIDQMHMAEVQIAYGMTETSPVSLQTGPDDGLELRVTTVGRTQPHLETKLVDADGRIVPRGEIGELCTRGYSVMLGYWDNLQATHDAIDPAGWMHSGDLAVMDEEGYVRIVGRNKDMIIRGGENIYPRELEEFFHTHPAVAEAQIVGIPCSKYGEEVVAWIRLHPGHSATAEELQQWCKARLAHFKTPRHFRFVEEFPMTVTGKVQKFRMREISVEELGG</sequence>
<proteinExistence type="inferred from homology"/>
<dbReference type="InterPro" id="IPR025110">
    <property type="entry name" value="AMP-bd_C"/>
</dbReference>
<keyword evidence="6" id="KW-1185">Reference proteome</keyword>
<reference evidence="5 6" key="1">
    <citation type="journal article" date="2021" name="Microorganisms">
        <title>The Ever-Expanding Pseudomonas Genus: Description of 43 New Species and Partition of the Pseudomonas putida Group.</title>
        <authorList>
            <person name="Girard L."/>
            <person name="Lood C."/>
            <person name="Hofte M."/>
            <person name="Vandamme P."/>
            <person name="Rokni-Zadeh H."/>
            <person name="van Noort V."/>
            <person name="Lavigne R."/>
            <person name="De Mot R."/>
        </authorList>
    </citation>
    <scope>NUCLEOTIDE SEQUENCE [LARGE SCALE GENOMIC DNA]</scope>
    <source>
        <strain evidence="5 6">COW77</strain>
    </source>
</reference>
<dbReference type="Pfam" id="PF13193">
    <property type="entry name" value="AMP-binding_C"/>
    <property type="match status" value="1"/>
</dbReference>
<evidence type="ECO:0000259" key="4">
    <source>
        <dbReference type="Pfam" id="PF13193"/>
    </source>
</evidence>
<dbReference type="InterPro" id="IPR000873">
    <property type="entry name" value="AMP-dep_synth/lig_dom"/>
</dbReference>
<accession>A0ABX8NGW1</accession>
<dbReference type="EMBL" id="CP077077">
    <property type="protein sequence ID" value="QXH55031.1"/>
    <property type="molecule type" value="Genomic_DNA"/>
</dbReference>
<evidence type="ECO:0000259" key="3">
    <source>
        <dbReference type="Pfam" id="PF00501"/>
    </source>
</evidence>
<gene>
    <name evidence="5" type="ORF">KSS90_16935</name>
</gene>
<dbReference type="CDD" id="cd05917">
    <property type="entry name" value="FACL_like_2"/>
    <property type="match status" value="1"/>
</dbReference>
<dbReference type="PROSITE" id="PS00455">
    <property type="entry name" value="AMP_BINDING"/>
    <property type="match status" value="1"/>
</dbReference>
<name>A0ABX8NGW1_9PSED</name>
<dbReference type="NCBIfam" id="NF009233">
    <property type="entry name" value="PRK12583.1"/>
    <property type="match status" value="1"/>
</dbReference>
<organism evidence="5 6">
    <name type="scientific">Pseudomonas maumuensis</name>
    <dbReference type="NCBI Taxonomy" id="2842354"/>
    <lineage>
        <taxon>Bacteria</taxon>
        <taxon>Pseudomonadati</taxon>
        <taxon>Pseudomonadota</taxon>
        <taxon>Gammaproteobacteria</taxon>
        <taxon>Pseudomonadales</taxon>
        <taxon>Pseudomonadaceae</taxon>
        <taxon>Pseudomonas</taxon>
    </lineage>
</organism>
<evidence type="ECO:0000313" key="6">
    <source>
        <dbReference type="Proteomes" id="UP000824010"/>
    </source>
</evidence>
<dbReference type="PANTHER" id="PTHR43201:SF5">
    <property type="entry name" value="MEDIUM-CHAIN ACYL-COA LIGASE ACSF2, MITOCHONDRIAL"/>
    <property type="match status" value="1"/>
</dbReference>
<comment type="similarity">
    <text evidence="1">Belongs to the ATP-dependent AMP-binding enzyme family.</text>
</comment>
<dbReference type="PANTHER" id="PTHR43201">
    <property type="entry name" value="ACYL-COA SYNTHETASE"/>
    <property type="match status" value="1"/>
</dbReference>
<keyword evidence="2" id="KW-0436">Ligase</keyword>
<evidence type="ECO:0000313" key="5">
    <source>
        <dbReference type="EMBL" id="QXH55031.1"/>
    </source>
</evidence>
<dbReference type="RefSeq" id="WP_217866507.1">
    <property type="nucleotide sequence ID" value="NZ_CP077077.1"/>
</dbReference>
<feature type="domain" description="AMP-dependent synthetase/ligase" evidence="3">
    <location>
        <begin position="24"/>
        <end position="414"/>
    </location>
</feature>
<feature type="domain" description="AMP-binding enzyme C-terminal" evidence="4">
    <location>
        <begin position="465"/>
        <end position="540"/>
    </location>
</feature>
<dbReference type="Pfam" id="PF00501">
    <property type="entry name" value="AMP-binding"/>
    <property type="match status" value="1"/>
</dbReference>
<protein>
    <submittedName>
        <fullName evidence="5">AMP-binding protein</fullName>
    </submittedName>
</protein>